<dbReference type="AlphaFoldDB" id="A0A1I7NVL5"/>
<dbReference type="PROSITE" id="PS50263">
    <property type="entry name" value="CN_HYDROLASE"/>
    <property type="match status" value="1"/>
</dbReference>
<dbReference type="InterPro" id="IPR003010">
    <property type="entry name" value="C-N_Hydrolase"/>
</dbReference>
<dbReference type="Proteomes" id="UP000199074">
    <property type="component" value="Unassembled WGS sequence"/>
</dbReference>
<dbReference type="InterPro" id="IPR050345">
    <property type="entry name" value="Aliph_Amidase/BUP"/>
</dbReference>
<dbReference type="PANTHER" id="PTHR43674:SF2">
    <property type="entry name" value="BETA-UREIDOPROPIONASE"/>
    <property type="match status" value="1"/>
</dbReference>
<dbReference type="InterPro" id="IPR036526">
    <property type="entry name" value="C-N_Hydrolase_sf"/>
</dbReference>
<feature type="domain" description="CN hydrolase" evidence="2">
    <location>
        <begin position="15"/>
        <end position="273"/>
    </location>
</feature>
<evidence type="ECO:0000256" key="1">
    <source>
        <dbReference type="ARBA" id="ARBA00022801"/>
    </source>
</evidence>
<proteinExistence type="predicted"/>
<dbReference type="Pfam" id="PF00795">
    <property type="entry name" value="CN_hydrolase"/>
    <property type="match status" value="1"/>
</dbReference>
<dbReference type="PANTHER" id="PTHR43674">
    <property type="entry name" value="NITRILASE C965.09-RELATED"/>
    <property type="match status" value="1"/>
</dbReference>
<dbReference type="OrthoDB" id="9803803at2"/>
<protein>
    <submittedName>
        <fullName evidence="3">Predicted amidohydrolase</fullName>
    </submittedName>
</protein>
<evidence type="ECO:0000313" key="4">
    <source>
        <dbReference type="Proteomes" id="UP000199074"/>
    </source>
</evidence>
<dbReference type="SUPFAM" id="SSF56317">
    <property type="entry name" value="Carbon-nitrogen hydrolase"/>
    <property type="match status" value="1"/>
</dbReference>
<evidence type="ECO:0000259" key="2">
    <source>
        <dbReference type="PROSITE" id="PS50263"/>
    </source>
</evidence>
<evidence type="ECO:0000313" key="3">
    <source>
        <dbReference type="EMBL" id="SFV38706.1"/>
    </source>
</evidence>
<dbReference type="GO" id="GO:0016811">
    <property type="term" value="F:hydrolase activity, acting on carbon-nitrogen (but not peptide) bonds, in linear amides"/>
    <property type="evidence" value="ECO:0007669"/>
    <property type="project" value="TreeGrafter"/>
</dbReference>
<organism evidence="3 4">
    <name type="scientific">Devosia crocina</name>
    <dbReference type="NCBI Taxonomy" id="429728"/>
    <lineage>
        <taxon>Bacteria</taxon>
        <taxon>Pseudomonadati</taxon>
        <taxon>Pseudomonadota</taxon>
        <taxon>Alphaproteobacteria</taxon>
        <taxon>Hyphomicrobiales</taxon>
        <taxon>Devosiaceae</taxon>
        <taxon>Devosia</taxon>
    </lineage>
</organism>
<sequence length="341" mass="37341">MPNAPWRATCIQMTSQVASDAPNKASAWAVIEANLANAISLIEEACAGENPPRLVVLPEFVFQGPPRATPVSTWIEKACAAIPGPITDRLAEVAKRLDIYIAGNHFEVDPRWPDRYFNSSFLLDPRGEVILRYRRINTASWTSPHDILDQYRDAYGEEGIFPVADTELGRLAIFPCGEINIPELSRVFMLRGAEVLLHPHNGPVSPPSEAAKTCRAAENMCYLISANVAGGIGFSADGSEQGGHSRIIDYLGMDAATEVGAAETISVSAMIDVEALRQARRDKGMGNMLMRSRFAMYRDYYAKADFYPANGLAEKAFETYPELTPLQEQALANMTQAGVLK</sequence>
<gene>
    <name evidence="3" type="ORF">SAMN05216456_3574</name>
</gene>
<accession>A0A1I7NVL5</accession>
<dbReference type="Gene3D" id="3.60.110.10">
    <property type="entry name" value="Carbon-nitrogen hydrolase"/>
    <property type="match status" value="1"/>
</dbReference>
<name>A0A1I7NVL5_9HYPH</name>
<reference evidence="3 4" key="1">
    <citation type="submission" date="2016-10" db="EMBL/GenBank/DDBJ databases">
        <authorList>
            <person name="de Groot N.N."/>
        </authorList>
    </citation>
    <scope>NUCLEOTIDE SEQUENCE [LARGE SCALE GENOMIC DNA]</scope>
    <source>
        <strain evidence="3 4">IPL20</strain>
    </source>
</reference>
<dbReference type="EMBL" id="FPCK01000004">
    <property type="protein sequence ID" value="SFV38706.1"/>
    <property type="molecule type" value="Genomic_DNA"/>
</dbReference>
<keyword evidence="4" id="KW-1185">Reference proteome</keyword>
<dbReference type="STRING" id="429728.SAMN05216456_3574"/>
<dbReference type="RefSeq" id="WP_092426984.1">
    <property type="nucleotide sequence ID" value="NZ_FPCK01000004.1"/>
</dbReference>
<keyword evidence="1 3" id="KW-0378">Hydrolase</keyword>